<evidence type="ECO:0000313" key="3">
    <source>
        <dbReference type="Proteomes" id="UP000243797"/>
    </source>
</evidence>
<name>A0A2K1QXQ8_9PEZI</name>
<accession>A0A2K1QXQ8</accession>
<evidence type="ECO:0000259" key="1">
    <source>
        <dbReference type="Pfam" id="PF24476"/>
    </source>
</evidence>
<comment type="caution">
    <text evidence="2">The sequence shown here is derived from an EMBL/GenBank/DDBJ whole genome shotgun (WGS) entry which is preliminary data.</text>
</comment>
<dbReference type="InterPro" id="IPR056002">
    <property type="entry name" value="DUF7580"/>
</dbReference>
<proteinExistence type="predicted"/>
<protein>
    <recommendedName>
        <fullName evidence="1">DUF7580 domain-containing protein</fullName>
    </recommendedName>
</protein>
<dbReference type="AlphaFoldDB" id="A0A2K1QXQ8"/>
<dbReference type="PANTHER" id="PTHR35186">
    <property type="entry name" value="ANK_REP_REGION DOMAIN-CONTAINING PROTEIN"/>
    <property type="match status" value="1"/>
</dbReference>
<evidence type="ECO:0000313" key="2">
    <source>
        <dbReference type="EMBL" id="PNS19770.1"/>
    </source>
</evidence>
<reference evidence="2 3" key="1">
    <citation type="submission" date="2017-06" db="EMBL/GenBank/DDBJ databases">
        <title>Draft genome sequence of a variant of Elsinoe murrayae.</title>
        <authorList>
            <person name="Cheng Q."/>
        </authorList>
    </citation>
    <scope>NUCLEOTIDE SEQUENCE [LARGE SCALE GENOMIC DNA]</scope>
    <source>
        <strain evidence="2 3">CQ-2017a</strain>
    </source>
</reference>
<organism evidence="2 3">
    <name type="scientific">Sphaceloma murrayae</name>
    <dbReference type="NCBI Taxonomy" id="2082308"/>
    <lineage>
        <taxon>Eukaryota</taxon>
        <taxon>Fungi</taxon>
        <taxon>Dikarya</taxon>
        <taxon>Ascomycota</taxon>
        <taxon>Pezizomycotina</taxon>
        <taxon>Dothideomycetes</taxon>
        <taxon>Dothideomycetidae</taxon>
        <taxon>Myriangiales</taxon>
        <taxon>Elsinoaceae</taxon>
        <taxon>Sphaceloma</taxon>
    </lineage>
</organism>
<dbReference type="Pfam" id="PF24476">
    <property type="entry name" value="DUF7580"/>
    <property type="match status" value="1"/>
</dbReference>
<dbReference type="Proteomes" id="UP000243797">
    <property type="component" value="Unassembled WGS sequence"/>
</dbReference>
<feature type="domain" description="DUF7580" evidence="1">
    <location>
        <begin position="266"/>
        <end position="525"/>
    </location>
</feature>
<gene>
    <name evidence="2" type="ORF">CAC42_7737</name>
</gene>
<keyword evidence="3" id="KW-1185">Reference proteome</keyword>
<dbReference type="OrthoDB" id="3565018at2759"/>
<dbReference type="EMBL" id="NKHZ01000029">
    <property type="protein sequence ID" value="PNS19770.1"/>
    <property type="molecule type" value="Genomic_DNA"/>
</dbReference>
<sequence>MSGFEIAGVVLGAAPMIIETMKFYRDGLRTIQDMFKYRDVFDEVYLEFTTSLTRLGQECEILYHQELNLPDHVLREFMRDGGKSWDDSYRKIFNQKLDTRLAANKVIYIEYFHSIRKHLEILRHKLSLDEDYQVPFVVYNGDVKTIDTVKCAAFFGASRRIKGALGRSRLEELTKKIEHKVERLCKITRAAIDLAPTRSDYAKRYTTSISLVFSVTPGGNASPPPWEKRGVKVVMHADVTAQPHISPASGPQITFQHVRQPPSKICKCTSKVDDLCRALGQPCKDSNCLGEMVHRRNIYHFHEEKTCNNAQLQQLKDIFARSHRKGLRPREKQETLHTPPSKIYLTSLRTCIAFALASAVLQLHDTPWMKTLWDLDDLHLRTVDGRYELAVIETFGTNTTVNSNRSNAVFTAPFNIKNRTLYSLAIALLELENGQPIGQCQTDSDLDDKGQVDAQTPFRTADRLYKELQEDQQDFNFAAAVGWCMNPQSDNTAPNASNAEFSLLNERFRKCFLEQVVLPLKDDYDRLFNR</sequence>
<dbReference type="STRING" id="2082308.A0A2K1QXQ8"/>
<dbReference type="InParanoid" id="A0A2K1QXQ8"/>
<dbReference type="PANTHER" id="PTHR35186:SF4">
    <property type="entry name" value="PRION-INHIBITION AND PROPAGATION HELO DOMAIN-CONTAINING PROTEIN"/>
    <property type="match status" value="1"/>
</dbReference>